<dbReference type="GO" id="GO:0004114">
    <property type="term" value="F:3',5'-cyclic-nucleotide phosphodiesterase activity"/>
    <property type="evidence" value="ECO:0007669"/>
    <property type="project" value="InterPro"/>
</dbReference>
<dbReference type="AlphaFoldDB" id="A0A9K3M112"/>
<evidence type="ECO:0000259" key="5">
    <source>
        <dbReference type="PROSITE" id="PS51845"/>
    </source>
</evidence>
<dbReference type="Proteomes" id="UP000693970">
    <property type="component" value="Unassembled WGS sequence"/>
</dbReference>
<reference evidence="6" key="2">
    <citation type="submission" date="2021-04" db="EMBL/GenBank/DDBJ databases">
        <authorList>
            <person name="Podell S."/>
        </authorList>
    </citation>
    <scope>NUCLEOTIDE SEQUENCE</scope>
    <source>
        <strain evidence="6">Hildebrandi</strain>
    </source>
</reference>
<keyword evidence="7" id="KW-1185">Reference proteome</keyword>
<dbReference type="PANTHER" id="PTHR11920:SF335">
    <property type="entry name" value="GUANYLATE CYCLASE"/>
    <property type="match status" value="1"/>
</dbReference>
<dbReference type="SMART" id="SM00044">
    <property type="entry name" value="CYCc"/>
    <property type="match status" value="1"/>
</dbReference>
<protein>
    <submittedName>
        <fullName evidence="6">Adenylate/guanylate cyclase</fullName>
    </submittedName>
</protein>
<dbReference type="GO" id="GO:0004383">
    <property type="term" value="F:guanylate cyclase activity"/>
    <property type="evidence" value="ECO:0007669"/>
    <property type="project" value="TreeGrafter"/>
</dbReference>
<dbReference type="InterPro" id="IPR001054">
    <property type="entry name" value="A/G_cyclase"/>
</dbReference>
<gene>
    <name evidence="6" type="ORF">IV203_018177</name>
</gene>
<feature type="region of interest" description="Disordered" evidence="3">
    <location>
        <begin position="450"/>
        <end position="470"/>
    </location>
</feature>
<dbReference type="GO" id="GO:0005886">
    <property type="term" value="C:plasma membrane"/>
    <property type="evidence" value="ECO:0007669"/>
    <property type="project" value="TreeGrafter"/>
</dbReference>
<evidence type="ECO:0000259" key="4">
    <source>
        <dbReference type="PROSITE" id="PS50125"/>
    </source>
</evidence>
<name>A0A9K3M112_9STRA</name>
<dbReference type="InterPro" id="IPR050401">
    <property type="entry name" value="Cyclic_nucleotide_synthase"/>
</dbReference>
<dbReference type="CDD" id="cd07302">
    <property type="entry name" value="CHD"/>
    <property type="match status" value="1"/>
</dbReference>
<evidence type="ECO:0000256" key="1">
    <source>
        <dbReference type="ARBA" id="ARBA00022741"/>
    </source>
</evidence>
<dbReference type="PROSITE" id="PS51845">
    <property type="entry name" value="PDEASE_I_2"/>
    <property type="match status" value="1"/>
</dbReference>
<dbReference type="GO" id="GO:0035556">
    <property type="term" value="P:intracellular signal transduction"/>
    <property type="evidence" value="ECO:0007669"/>
    <property type="project" value="InterPro"/>
</dbReference>
<dbReference type="GO" id="GO:0000166">
    <property type="term" value="F:nucleotide binding"/>
    <property type="evidence" value="ECO:0007669"/>
    <property type="project" value="UniProtKB-KW"/>
</dbReference>
<dbReference type="PROSITE" id="PS50125">
    <property type="entry name" value="GUANYLATE_CYCLASE_2"/>
    <property type="match status" value="1"/>
</dbReference>
<dbReference type="EMBL" id="JAGRRH010000003">
    <property type="protein sequence ID" value="KAG7372034.1"/>
    <property type="molecule type" value="Genomic_DNA"/>
</dbReference>
<feature type="domain" description="PDEase" evidence="5">
    <location>
        <begin position="221"/>
        <end position="470"/>
    </location>
</feature>
<sequence>MNGGKPIADLFSDTTILFADISVFILLETIFNAFDKIADRRKVFKVETVGDCYVAVCGLPDPSKDHAVIMASFARDCLTEMGRLTKQLEWDLGPDTSSLNMRIGLHSGPGTAGVLCGRRARFQLFGETADLLIAGGKSDWVEKRDDTVDLKGLGNHLCTYWLNSRTDDGTSITDLTSDPSTSDFASHHVDLSSLASPVISKNLKDRKTALVRWHKEVFSVTLKKIIALQKRNLGGKSAMVNEAALSQAETTAVFGDASPGNCIDFPIIDDSVEGKDIQLDKVVDEQLGKYIMNIADTYNPNPFHNVEHASHVALSVTKLLSHMESSSKLSLDDLTTQFVVILTALIHDADHPGVGNQQLVKEGHPLSKTYPTSIAERHSLELSWQLLYQDCYHELRRAIYTTVAEFEHFRQLLVHSVLVTDIMDKDLQHERKERWEKVFQNDSSKLTGVEQKKIDKFTKDSSTGDRHSSE</sequence>
<dbReference type="GO" id="GO:0004016">
    <property type="term" value="F:adenylate cyclase activity"/>
    <property type="evidence" value="ECO:0007669"/>
    <property type="project" value="TreeGrafter"/>
</dbReference>
<reference evidence="6" key="1">
    <citation type="journal article" date="2021" name="Sci. Rep.">
        <title>Diploid genomic architecture of Nitzschia inconspicua, an elite biomass production diatom.</title>
        <authorList>
            <person name="Oliver A."/>
            <person name="Podell S."/>
            <person name="Pinowska A."/>
            <person name="Traller J.C."/>
            <person name="Smith S.R."/>
            <person name="McClure R."/>
            <person name="Beliaev A."/>
            <person name="Bohutskyi P."/>
            <person name="Hill E.A."/>
            <person name="Rabines A."/>
            <person name="Zheng H."/>
            <person name="Allen L.Z."/>
            <person name="Kuo A."/>
            <person name="Grigoriev I.V."/>
            <person name="Allen A.E."/>
            <person name="Hazlebeck D."/>
            <person name="Allen E.E."/>
        </authorList>
    </citation>
    <scope>NUCLEOTIDE SEQUENCE</scope>
    <source>
        <strain evidence="6">Hildebrandi</strain>
    </source>
</reference>
<accession>A0A9K3M112</accession>
<dbReference type="Pfam" id="PF00211">
    <property type="entry name" value="Guanylate_cyc"/>
    <property type="match status" value="1"/>
</dbReference>
<keyword evidence="1" id="KW-0547">Nucleotide-binding</keyword>
<keyword evidence="2" id="KW-0456">Lyase</keyword>
<comment type="caution">
    <text evidence="6">The sequence shown here is derived from an EMBL/GenBank/DDBJ whole genome shotgun (WGS) entry which is preliminary data.</text>
</comment>
<dbReference type="InterPro" id="IPR002073">
    <property type="entry name" value="PDEase_catalytic_dom"/>
</dbReference>
<proteinExistence type="predicted"/>
<evidence type="ECO:0000256" key="2">
    <source>
        <dbReference type="ARBA" id="ARBA00023239"/>
    </source>
</evidence>
<evidence type="ECO:0000256" key="3">
    <source>
        <dbReference type="SAM" id="MobiDB-lite"/>
    </source>
</evidence>
<dbReference type="GO" id="GO:0001653">
    <property type="term" value="F:peptide receptor activity"/>
    <property type="evidence" value="ECO:0007669"/>
    <property type="project" value="TreeGrafter"/>
</dbReference>
<organism evidence="6 7">
    <name type="scientific">Nitzschia inconspicua</name>
    <dbReference type="NCBI Taxonomy" id="303405"/>
    <lineage>
        <taxon>Eukaryota</taxon>
        <taxon>Sar</taxon>
        <taxon>Stramenopiles</taxon>
        <taxon>Ochrophyta</taxon>
        <taxon>Bacillariophyta</taxon>
        <taxon>Bacillariophyceae</taxon>
        <taxon>Bacillariophycidae</taxon>
        <taxon>Bacillariales</taxon>
        <taxon>Bacillariaceae</taxon>
        <taxon>Nitzschia</taxon>
    </lineage>
</organism>
<feature type="domain" description="Guanylate cyclase" evidence="4">
    <location>
        <begin position="1"/>
        <end position="131"/>
    </location>
</feature>
<dbReference type="OrthoDB" id="432756at2759"/>
<evidence type="ECO:0000313" key="6">
    <source>
        <dbReference type="EMBL" id="KAG7372034.1"/>
    </source>
</evidence>
<dbReference type="PANTHER" id="PTHR11920">
    <property type="entry name" value="GUANYLYL CYCLASE"/>
    <property type="match status" value="1"/>
</dbReference>
<dbReference type="GO" id="GO:0007168">
    <property type="term" value="P:receptor guanylyl cyclase signaling pathway"/>
    <property type="evidence" value="ECO:0007669"/>
    <property type="project" value="TreeGrafter"/>
</dbReference>
<dbReference type="Pfam" id="PF00233">
    <property type="entry name" value="PDEase_I"/>
    <property type="match status" value="1"/>
</dbReference>
<evidence type="ECO:0000313" key="7">
    <source>
        <dbReference type="Proteomes" id="UP000693970"/>
    </source>
</evidence>